<dbReference type="EMBL" id="QOVG01000004">
    <property type="protein sequence ID" value="NDK38729.1"/>
    <property type="molecule type" value="Genomic_DNA"/>
</dbReference>
<sequence length="404" mass="44708">MSRLRAWLLASVLVLFALFAAWRILVITQSGRWATDDPQRALRWDPAHAQALLALAEQQLAAGKLDEARGSARRLLASEPLEGRAFRILAAAEAQQGHPDRALTLYEIAARRSPRDLRARAWLTEHYLVAGNYPAALRHIDILLRTSPGQGSTLMPVLGQLAVDPDFAAELARVLERRPPWRVALLTTLQRAKDPRGADHVLAALRAAGGLDEVEFDEWIAYLIRQGRWGEAYGRWAGTLELQGGALPLVYNGSFEQPVSNRGFDWRLTRVPGVSVDFVPDRNARGLTAHAAFRGRPAAGIGLEQPMLLAPGRYRFSARMRGDALRSERGLEWNIVCMGAREPAAISESIEGTFGWRALVMEVNIPFTACPGQWLRLRNPAPPGSIQQVSGEVWLDEVAIQPQR</sequence>
<reference evidence="1 2" key="1">
    <citation type="submission" date="2018-07" db="EMBL/GenBank/DDBJ databases">
        <title>Whole genome Sequencing of Pseudoxanthomonas gei KCTC 32298 (T).</title>
        <authorList>
            <person name="Kumar S."/>
            <person name="Bansal K."/>
            <person name="Kaur A."/>
            <person name="Patil P."/>
            <person name="Sharma S."/>
            <person name="Patil P.B."/>
        </authorList>
    </citation>
    <scope>NUCLEOTIDE SEQUENCE [LARGE SCALE GENOMIC DNA]</scope>
    <source>
        <strain evidence="1 2">KCTC 32298</strain>
    </source>
</reference>
<evidence type="ECO:0000313" key="2">
    <source>
        <dbReference type="Proteomes" id="UP001429354"/>
    </source>
</evidence>
<dbReference type="Gene3D" id="2.60.120.260">
    <property type="entry name" value="Galactose-binding domain-like"/>
    <property type="match status" value="1"/>
</dbReference>
<organism evidence="1 2">
    <name type="scientific">Pseudoxanthomonas gei</name>
    <dbReference type="NCBI Taxonomy" id="1383030"/>
    <lineage>
        <taxon>Bacteria</taxon>
        <taxon>Pseudomonadati</taxon>
        <taxon>Pseudomonadota</taxon>
        <taxon>Gammaproteobacteria</taxon>
        <taxon>Lysobacterales</taxon>
        <taxon>Lysobacteraceae</taxon>
        <taxon>Pseudoxanthomonas</taxon>
    </lineage>
</organism>
<dbReference type="Pfam" id="PF13432">
    <property type="entry name" value="TPR_16"/>
    <property type="match status" value="1"/>
</dbReference>
<dbReference type="Gene3D" id="1.25.40.10">
    <property type="entry name" value="Tetratricopeptide repeat domain"/>
    <property type="match status" value="1"/>
</dbReference>
<evidence type="ECO:0008006" key="3">
    <source>
        <dbReference type="Google" id="ProtNLM"/>
    </source>
</evidence>
<keyword evidence="2" id="KW-1185">Reference proteome</keyword>
<dbReference type="SUPFAM" id="SSF48452">
    <property type="entry name" value="TPR-like"/>
    <property type="match status" value="1"/>
</dbReference>
<dbReference type="InterPro" id="IPR011990">
    <property type="entry name" value="TPR-like_helical_dom_sf"/>
</dbReference>
<gene>
    <name evidence="1" type="ORF">DT603_07730</name>
</gene>
<proteinExistence type="predicted"/>
<evidence type="ECO:0000313" key="1">
    <source>
        <dbReference type="EMBL" id="NDK38729.1"/>
    </source>
</evidence>
<dbReference type="Proteomes" id="UP001429354">
    <property type="component" value="Unassembled WGS sequence"/>
</dbReference>
<protein>
    <recommendedName>
        <fullName evidence="3">Tetratricopeptide repeat protein</fullName>
    </recommendedName>
</protein>
<accession>A0ABX0AB07</accession>
<comment type="caution">
    <text evidence="1">The sequence shown here is derived from an EMBL/GenBank/DDBJ whole genome shotgun (WGS) entry which is preliminary data.</text>
</comment>
<name>A0ABX0AB07_9GAMM</name>